<evidence type="ECO:0000256" key="5">
    <source>
        <dbReference type="ARBA" id="ARBA00022989"/>
    </source>
</evidence>
<comment type="subcellular location">
    <subcellularLocation>
        <location evidence="1 7">Cell membrane</location>
        <topology evidence="1 7">Multi-pass membrane protein</topology>
    </subcellularLocation>
</comment>
<dbReference type="InterPro" id="IPR000515">
    <property type="entry name" value="MetI-like"/>
</dbReference>
<accession>A0A0M0L9D2</accession>
<keyword evidence="6 7" id="KW-0472">Membrane</keyword>
<feature type="transmembrane region" description="Helical" evidence="7">
    <location>
        <begin position="12"/>
        <end position="38"/>
    </location>
</feature>
<feature type="transmembrane region" description="Helical" evidence="7">
    <location>
        <begin position="159"/>
        <end position="182"/>
    </location>
</feature>
<evidence type="ECO:0000256" key="4">
    <source>
        <dbReference type="ARBA" id="ARBA00022692"/>
    </source>
</evidence>
<feature type="transmembrane region" description="Helical" evidence="7">
    <location>
        <begin position="209"/>
        <end position="227"/>
    </location>
</feature>
<feature type="transmembrane region" description="Helical" evidence="7">
    <location>
        <begin position="78"/>
        <end position="98"/>
    </location>
</feature>
<evidence type="ECO:0000313" key="10">
    <source>
        <dbReference type="Proteomes" id="UP000037558"/>
    </source>
</evidence>
<dbReference type="CDD" id="cd06261">
    <property type="entry name" value="TM_PBP2"/>
    <property type="match status" value="1"/>
</dbReference>
<dbReference type="SUPFAM" id="SSF161098">
    <property type="entry name" value="MetI-like"/>
    <property type="match status" value="1"/>
</dbReference>
<dbReference type="GO" id="GO:0005886">
    <property type="term" value="C:plasma membrane"/>
    <property type="evidence" value="ECO:0007669"/>
    <property type="project" value="UniProtKB-SubCell"/>
</dbReference>
<keyword evidence="3" id="KW-1003">Cell membrane</keyword>
<evidence type="ECO:0000259" key="8">
    <source>
        <dbReference type="PROSITE" id="PS50928"/>
    </source>
</evidence>
<feature type="transmembrane region" description="Helical" evidence="7">
    <location>
        <begin position="265"/>
        <end position="285"/>
    </location>
</feature>
<gene>
    <name evidence="9" type="ORF">AMD01_06040</name>
</gene>
<dbReference type="InterPro" id="IPR051393">
    <property type="entry name" value="ABC_transporter_permease"/>
</dbReference>
<feature type="domain" description="ABC transmembrane type-1" evidence="8">
    <location>
        <begin position="72"/>
        <end position="286"/>
    </location>
</feature>
<keyword evidence="4 7" id="KW-0812">Transmembrane</keyword>
<evidence type="ECO:0000256" key="7">
    <source>
        <dbReference type="RuleBase" id="RU363032"/>
    </source>
</evidence>
<organism evidence="9 10">
    <name type="scientific">Priestia koreensis</name>
    <dbReference type="NCBI Taxonomy" id="284581"/>
    <lineage>
        <taxon>Bacteria</taxon>
        <taxon>Bacillati</taxon>
        <taxon>Bacillota</taxon>
        <taxon>Bacilli</taxon>
        <taxon>Bacillales</taxon>
        <taxon>Bacillaceae</taxon>
        <taxon>Priestia</taxon>
    </lineage>
</organism>
<dbReference type="Pfam" id="PF00528">
    <property type="entry name" value="BPD_transp_1"/>
    <property type="match status" value="1"/>
</dbReference>
<sequence>MSTSNKIEKNRAFIPFILPGFLIYAIFFVLPTIAALALSFTNWDGISSTYQFVGIDNYQRLFTDDPIFKTSIFNNLKFMITVLIVQTCVSLFFAMMLMKNSKMNIVYRTIFFLPTILASVSIAFIWIFMYDPNMGALNQTLQSIGLESLAQSWLGDRKVAIFSIAFVQVWAHIGQMTIIFVAGLHSLPKEVLEAAEVDGASRWQRFRHVTLPLLAPSLIIVTVYTMIQSFKAFDLIIAMTDGGPSHGTEILSTLVYHEAFGNFHFGYASAIAVVFMIIIALLTVLQFKLINQSSGSE</sequence>
<dbReference type="InterPro" id="IPR035906">
    <property type="entry name" value="MetI-like_sf"/>
</dbReference>
<dbReference type="PROSITE" id="PS50928">
    <property type="entry name" value="ABC_TM1"/>
    <property type="match status" value="1"/>
</dbReference>
<evidence type="ECO:0000256" key="1">
    <source>
        <dbReference type="ARBA" id="ARBA00004651"/>
    </source>
</evidence>
<comment type="similarity">
    <text evidence="7">Belongs to the binding-protein-dependent transport system permease family.</text>
</comment>
<dbReference type="Proteomes" id="UP000037558">
    <property type="component" value="Unassembled WGS sequence"/>
</dbReference>
<comment type="caution">
    <text evidence="9">The sequence shown here is derived from an EMBL/GenBank/DDBJ whole genome shotgun (WGS) entry which is preliminary data.</text>
</comment>
<name>A0A0M0L9D2_9BACI</name>
<evidence type="ECO:0000256" key="2">
    <source>
        <dbReference type="ARBA" id="ARBA00022448"/>
    </source>
</evidence>
<dbReference type="PANTHER" id="PTHR30193:SF37">
    <property type="entry name" value="INNER MEMBRANE ABC TRANSPORTER PERMEASE PROTEIN YCJO"/>
    <property type="match status" value="1"/>
</dbReference>
<keyword evidence="5 7" id="KW-1133">Transmembrane helix</keyword>
<dbReference type="STRING" id="284581.AMD01_06040"/>
<evidence type="ECO:0000313" key="9">
    <source>
        <dbReference type="EMBL" id="KOO47700.1"/>
    </source>
</evidence>
<keyword evidence="2 7" id="KW-0813">Transport</keyword>
<proteinExistence type="inferred from homology"/>
<dbReference type="PANTHER" id="PTHR30193">
    <property type="entry name" value="ABC TRANSPORTER PERMEASE PROTEIN"/>
    <property type="match status" value="1"/>
</dbReference>
<evidence type="ECO:0000256" key="3">
    <source>
        <dbReference type="ARBA" id="ARBA00022475"/>
    </source>
</evidence>
<dbReference type="PATRIC" id="fig|284581.3.peg.4607"/>
<feature type="transmembrane region" description="Helical" evidence="7">
    <location>
        <begin position="110"/>
        <end position="129"/>
    </location>
</feature>
<reference evidence="10" key="1">
    <citation type="submission" date="2015-08" db="EMBL/GenBank/DDBJ databases">
        <title>Fjat-14210 dsm16467.</title>
        <authorList>
            <person name="Liu B."/>
            <person name="Wang J."/>
            <person name="Zhu Y."/>
            <person name="Liu G."/>
            <person name="Chen Q."/>
            <person name="Chen Z."/>
            <person name="Lan J."/>
            <person name="Che J."/>
            <person name="Ge C."/>
            <person name="Shi H."/>
            <person name="Pan Z."/>
            <person name="Liu X."/>
        </authorList>
    </citation>
    <scope>NUCLEOTIDE SEQUENCE [LARGE SCALE GENOMIC DNA]</scope>
    <source>
        <strain evidence="10">DSM 16467</strain>
    </source>
</reference>
<dbReference type="AlphaFoldDB" id="A0A0M0L9D2"/>
<protein>
    <submittedName>
        <fullName evidence="9">ABC transporter permease</fullName>
    </submittedName>
</protein>
<dbReference type="GO" id="GO:0055085">
    <property type="term" value="P:transmembrane transport"/>
    <property type="evidence" value="ECO:0007669"/>
    <property type="project" value="InterPro"/>
</dbReference>
<dbReference type="EMBL" id="LILC01000007">
    <property type="protein sequence ID" value="KOO47700.1"/>
    <property type="molecule type" value="Genomic_DNA"/>
</dbReference>
<evidence type="ECO:0000256" key="6">
    <source>
        <dbReference type="ARBA" id="ARBA00023136"/>
    </source>
</evidence>
<dbReference type="Gene3D" id="1.10.3720.10">
    <property type="entry name" value="MetI-like"/>
    <property type="match status" value="1"/>
</dbReference>
<keyword evidence="10" id="KW-1185">Reference proteome</keyword>